<reference evidence="1 2" key="1">
    <citation type="journal article" date="2022" name="bioRxiv">
        <title>The genome of the oomycete Peronosclerospora sorghi, a cosmopolitan pathogen of maize and sorghum, is inflated with dispersed pseudogenes.</title>
        <authorList>
            <person name="Fletcher K."/>
            <person name="Martin F."/>
            <person name="Isakeit T."/>
            <person name="Cavanaugh K."/>
            <person name="Magill C."/>
            <person name="Michelmore R."/>
        </authorList>
    </citation>
    <scope>NUCLEOTIDE SEQUENCE [LARGE SCALE GENOMIC DNA]</scope>
    <source>
        <strain evidence="1">P6</strain>
    </source>
</reference>
<comment type="caution">
    <text evidence="1">The sequence shown here is derived from an EMBL/GenBank/DDBJ whole genome shotgun (WGS) entry which is preliminary data.</text>
</comment>
<dbReference type="EMBL" id="CM047592">
    <property type="protein sequence ID" value="KAI9917637.1"/>
    <property type="molecule type" value="Genomic_DNA"/>
</dbReference>
<organism evidence="1 2">
    <name type="scientific">Peronosclerospora sorghi</name>
    <dbReference type="NCBI Taxonomy" id="230839"/>
    <lineage>
        <taxon>Eukaryota</taxon>
        <taxon>Sar</taxon>
        <taxon>Stramenopiles</taxon>
        <taxon>Oomycota</taxon>
        <taxon>Peronosporomycetes</taxon>
        <taxon>Peronosporales</taxon>
        <taxon>Peronosporaceae</taxon>
        <taxon>Peronosclerospora</taxon>
    </lineage>
</organism>
<proteinExistence type="predicted"/>
<evidence type="ECO:0000313" key="2">
    <source>
        <dbReference type="Proteomes" id="UP001163321"/>
    </source>
</evidence>
<evidence type="ECO:0000313" key="1">
    <source>
        <dbReference type="EMBL" id="KAI9917637.1"/>
    </source>
</evidence>
<sequence length="978" mass="111464">MEATAFSTGVSIQYPVRATVSSDGATDDQNRDACLFPLASLASSECYSKCQELAYYFVCATTRESIQALLSKNNDSSYSQVVRFFEKYCSREEVSTRSCTSASAASSVPHPLRDHHAPVVFPEFHAYPTAAVITGTDATSGELWVQPLMHKLRRTFPLCLVVPREVSSARHLIEWLAETVAEVYVVKQTEAQWMEDVVENFDLLPLGELPVAVENAGRRLTRTEQATTAHLQMADKVVDLTRQDEEEKEWDTSRLDLDSASESSEFEFKSPKIGKRKRRRASVFYRRWTMSKLLTSIKHDVDEILSVFNRELIGMLNEMVDHRLEEALNLVHKLEEKEEDKIIRCIACYDEAVVWLKRRITKCRAKLLNVFASDLDKPSSSCHASTTERALAGMLQRVFRQYVSFLEECSSDSSIVTDRRKLVKEQLVKHERYYFLKTDAEAHILPPSDPPRPFLLLCIEQMEAFSQQVFGDFLAIWTHFIRQQQETHHGNATSNTMGFIVGVATATAPALRRLDVTITNRLELQFFSLLDSHKCFDDVLEALVVKAKLPFSLSGPVLRAIASRHDRFPSIQRLLLALRLVLFTHFQRSPWSFLALAVDDPGDCLFLHAAEIPRLPRRLSIWMKNQRHHLIQEGKATTDDALASWLALCTASERKDLMSRVIDSSRGTLVDKESWTSVLQLALHTERRRRTRWRRGWECFRSSCSWLDVRMDGREEQERKVTHLALALEGRLSEAPCFSEVLRRLRTCRWALLSGMIGDWRAVFRVFRLDEDEDEAVASTLNELSMLCAYARMEKAPAKMLTALRQELVDLFTDRLVSVLIAPVASGKASPADTLVIEWSVLSAADVLEQRLSINYYDMLCNVLLDAGMGQASASNKDEKRFMSWLHDVGLAFLFYQESASAMLSLREWYESFASEVQEDEKAVAVATSTSHDKQTGEDTALQARFLRAFCTLRHWGFLKSDAPRDQEQDLVEKLLFI</sequence>
<name>A0ACC0WGW5_9STRA</name>
<dbReference type="Proteomes" id="UP001163321">
    <property type="component" value="Chromosome 13"/>
</dbReference>
<protein>
    <submittedName>
        <fullName evidence="1">Uncharacterized protein</fullName>
    </submittedName>
</protein>
<accession>A0ACC0WGW5</accession>
<gene>
    <name evidence="1" type="ORF">PsorP6_013350</name>
</gene>
<keyword evidence="2" id="KW-1185">Reference proteome</keyword>